<comment type="subunit">
    <text evidence="6">Homodimer.</text>
</comment>
<proteinExistence type="inferred from homology"/>
<comment type="similarity">
    <text evidence="2 6">Belongs to the PhoU family.</text>
</comment>
<dbReference type="NCBIfam" id="TIGR02135">
    <property type="entry name" value="phoU_full"/>
    <property type="match status" value="1"/>
</dbReference>
<dbReference type="SUPFAM" id="SSF109755">
    <property type="entry name" value="PhoU-like"/>
    <property type="match status" value="1"/>
</dbReference>
<dbReference type="EMBL" id="BAABLX010000028">
    <property type="protein sequence ID" value="GAA4950037.1"/>
    <property type="molecule type" value="Genomic_DNA"/>
</dbReference>
<dbReference type="GO" id="GO:0005737">
    <property type="term" value="C:cytoplasm"/>
    <property type="evidence" value="ECO:0007669"/>
    <property type="project" value="UniProtKB-SubCell"/>
</dbReference>
<keyword evidence="5 6" id="KW-0592">Phosphate transport</keyword>
<comment type="subcellular location">
    <subcellularLocation>
        <location evidence="1 6">Cytoplasm</location>
    </subcellularLocation>
</comment>
<dbReference type="AlphaFoldDB" id="A0AAV3U5M7"/>
<feature type="domain" description="PhoU" evidence="7">
    <location>
        <begin position="129"/>
        <end position="213"/>
    </location>
</feature>
<dbReference type="GO" id="GO:0045936">
    <property type="term" value="P:negative regulation of phosphate metabolic process"/>
    <property type="evidence" value="ECO:0007669"/>
    <property type="project" value="InterPro"/>
</dbReference>
<comment type="caution">
    <text evidence="8">The sequence shown here is derived from an EMBL/GenBank/DDBJ whole genome shotgun (WGS) entry which is preliminary data.</text>
</comment>
<evidence type="ECO:0000313" key="9">
    <source>
        <dbReference type="Proteomes" id="UP001409585"/>
    </source>
</evidence>
<dbReference type="InterPro" id="IPR026022">
    <property type="entry name" value="PhoU_dom"/>
</dbReference>
<reference evidence="9" key="1">
    <citation type="journal article" date="2019" name="Int. J. Syst. Evol. Microbiol.">
        <title>The Global Catalogue of Microorganisms (GCM) 10K type strain sequencing project: providing services to taxonomists for standard genome sequencing and annotation.</title>
        <authorList>
            <consortium name="The Broad Institute Genomics Platform"/>
            <consortium name="The Broad Institute Genome Sequencing Center for Infectious Disease"/>
            <person name="Wu L."/>
            <person name="Ma J."/>
        </authorList>
    </citation>
    <scope>NUCLEOTIDE SEQUENCE [LARGE SCALE GENOMIC DNA]</scope>
    <source>
        <strain evidence="9">JCM 19134</strain>
    </source>
</reference>
<feature type="domain" description="PhoU" evidence="7">
    <location>
        <begin position="25"/>
        <end position="112"/>
    </location>
</feature>
<dbReference type="RefSeq" id="WP_345424794.1">
    <property type="nucleotide sequence ID" value="NZ_AP031496.1"/>
</dbReference>
<dbReference type="Gene3D" id="1.20.58.220">
    <property type="entry name" value="Phosphate transport system protein phou homolog 2, domain 2"/>
    <property type="match status" value="2"/>
</dbReference>
<accession>A0AAV3U5M7</accession>
<dbReference type="PANTHER" id="PTHR42930:SF3">
    <property type="entry name" value="PHOSPHATE-SPECIFIC TRANSPORT SYSTEM ACCESSORY PROTEIN PHOU"/>
    <property type="match status" value="1"/>
</dbReference>
<dbReference type="Proteomes" id="UP001409585">
    <property type="component" value="Unassembled WGS sequence"/>
</dbReference>
<evidence type="ECO:0000259" key="7">
    <source>
        <dbReference type="Pfam" id="PF01895"/>
    </source>
</evidence>
<organism evidence="8 9">
    <name type="scientific">Halioxenophilus aromaticivorans</name>
    <dbReference type="NCBI Taxonomy" id="1306992"/>
    <lineage>
        <taxon>Bacteria</taxon>
        <taxon>Pseudomonadati</taxon>
        <taxon>Pseudomonadota</taxon>
        <taxon>Gammaproteobacteria</taxon>
        <taxon>Alteromonadales</taxon>
        <taxon>Alteromonadaceae</taxon>
        <taxon>Halioxenophilus</taxon>
    </lineage>
</organism>
<keyword evidence="9" id="KW-1185">Reference proteome</keyword>
<dbReference type="InterPro" id="IPR028366">
    <property type="entry name" value="PhoU"/>
</dbReference>
<name>A0AAV3U5M7_9ALTE</name>
<dbReference type="FunFam" id="1.20.58.220:FF:000002">
    <property type="entry name" value="Phosphate-specific transport system accessory protein PhoU"/>
    <property type="match status" value="1"/>
</dbReference>
<keyword evidence="3 6" id="KW-0813">Transport</keyword>
<evidence type="ECO:0000256" key="3">
    <source>
        <dbReference type="ARBA" id="ARBA00022448"/>
    </source>
</evidence>
<gene>
    <name evidence="8" type="primary">phoU</name>
    <name evidence="8" type="ORF">GCM10025791_32900</name>
</gene>
<dbReference type="PIRSF" id="PIRSF003107">
    <property type="entry name" value="PhoU"/>
    <property type="match status" value="1"/>
</dbReference>
<dbReference type="PANTHER" id="PTHR42930">
    <property type="entry name" value="PHOSPHATE-SPECIFIC TRANSPORT SYSTEM ACCESSORY PROTEIN PHOU"/>
    <property type="match status" value="1"/>
</dbReference>
<keyword evidence="4 6" id="KW-0963">Cytoplasm</keyword>
<evidence type="ECO:0000256" key="5">
    <source>
        <dbReference type="ARBA" id="ARBA00022592"/>
    </source>
</evidence>
<evidence type="ECO:0000256" key="6">
    <source>
        <dbReference type="PIRNR" id="PIRNR003107"/>
    </source>
</evidence>
<dbReference type="Pfam" id="PF01895">
    <property type="entry name" value="PhoU"/>
    <property type="match status" value="2"/>
</dbReference>
<evidence type="ECO:0000313" key="8">
    <source>
        <dbReference type="EMBL" id="GAA4950037.1"/>
    </source>
</evidence>
<sequence length="243" mass="27490">MDRLELNQHISQRYNADLEDLRTELLEMGGLVQEQVRDSIAAIGQADAELARRVIAVEDDVDAREVELDEHCTSILVRRQPAASDLRMVLAVSKITRDLERMGDEANKVAKMALALVEDGGNGQGYVELRHLGNSVLRMVDDMLNAFARFDVNTAMAVAKEDSNVDREYKSATRELITYMMEDPRSISRVMNVMWALRAIERIGDHTKNIAEHIIYLVRGLDVRHTSVSEMERQVNASDPQVR</sequence>
<protein>
    <recommendedName>
        <fullName evidence="6">Phosphate-specific transport system accessory protein PhoU</fullName>
    </recommendedName>
</protein>
<evidence type="ECO:0000256" key="1">
    <source>
        <dbReference type="ARBA" id="ARBA00004496"/>
    </source>
</evidence>
<evidence type="ECO:0000256" key="4">
    <source>
        <dbReference type="ARBA" id="ARBA00022490"/>
    </source>
</evidence>
<dbReference type="GO" id="GO:0006817">
    <property type="term" value="P:phosphate ion transport"/>
    <property type="evidence" value="ECO:0007669"/>
    <property type="project" value="UniProtKB-KW"/>
</dbReference>
<dbReference type="FunFam" id="1.20.58.220:FF:000001">
    <property type="entry name" value="Phosphate-specific transport system accessory protein PhoU"/>
    <property type="match status" value="1"/>
</dbReference>
<dbReference type="GO" id="GO:0030643">
    <property type="term" value="P:intracellular phosphate ion homeostasis"/>
    <property type="evidence" value="ECO:0007669"/>
    <property type="project" value="InterPro"/>
</dbReference>
<comment type="function">
    <text evidence="6">Plays a role in the regulation of phosphate uptake.</text>
</comment>
<dbReference type="InterPro" id="IPR038078">
    <property type="entry name" value="PhoU-like_sf"/>
</dbReference>
<evidence type="ECO:0000256" key="2">
    <source>
        <dbReference type="ARBA" id="ARBA00008107"/>
    </source>
</evidence>